<evidence type="ECO:0000313" key="2">
    <source>
        <dbReference type="EMBL" id="KAK0163139.1"/>
    </source>
</evidence>
<feature type="transmembrane region" description="Helical" evidence="1">
    <location>
        <begin position="182"/>
        <end position="206"/>
    </location>
</feature>
<keyword evidence="1" id="KW-0472">Membrane</keyword>
<reference evidence="2" key="2">
    <citation type="submission" date="2023-03" db="EMBL/GenBank/DDBJ databases">
        <authorList>
            <person name="Inwood S.N."/>
            <person name="Skelly J.G."/>
            <person name="Guhlin J."/>
            <person name="Harrop T.W.R."/>
            <person name="Goldson S.G."/>
            <person name="Dearden P.K."/>
        </authorList>
    </citation>
    <scope>NUCLEOTIDE SEQUENCE</scope>
    <source>
        <strain evidence="2">Lincoln</strain>
        <tissue evidence="2">Whole body</tissue>
    </source>
</reference>
<accession>A0AA39F549</accession>
<keyword evidence="1" id="KW-0812">Transmembrane</keyword>
<feature type="transmembrane region" description="Helical" evidence="1">
    <location>
        <begin position="43"/>
        <end position="65"/>
    </location>
</feature>
<feature type="transmembrane region" description="Helical" evidence="1">
    <location>
        <begin position="77"/>
        <end position="96"/>
    </location>
</feature>
<evidence type="ECO:0000313" key="3">
    <source>
        <dbReference type="Proteomes" id="UP001168972"/>
    </source>
</evidence>
<evidence type="ECO:0008006" key="4">
    <source>
        <dbReference type="Google" id="ProtNLM"/>
    </source>
</evidence>
<gene>
    <name evidence="2" type="ORF">PV327_006847</name>
</gene>
<keyword evidence="1" id="KW-1133">Transmembrane helix</keyword>
<dbReference type="AlphaFoldDB" id="A0AA39F549"/>
<sequence length="332" mass="37788">MKPSCSDRFKITPRAAIKFTKLTVFLTCIWLPTKNLNKNIGGVVFEIFWCSSLFFSLSLFIPLIVAINKFSDNTFTVMKSGILIGGIINFISKIIIIRNHREKFQKIDLELYEFLRSANKYEMAVLQRYVDKCWKFHGCMTCGFYLTTVGVIIGPLFLPQKFPSDAIYPFPVDSIITSTLVYLHHCIVGFQCSAALALDYQAALFLCSGQELIQPVRLVFFTRIFVSRVGITFGAIILLSDQPIAVKLQFVILFVTLVISIFVCVWPAEILMNVSGNLMIRNIFHTSSTHPPAIRKMWLNVIRRAQSPITIKIDGFMDALSFEFYSAVQYHI</sequence>
<proteinExistence type="predicted"/>
<name>A0AA39F549_MICHY</name>
<keyword evidence="3" id="KW-1185">Reference proteome</keyword>
<feature type="transmembrane region" description="Helical" evidence="1">
    <location>
        <begin position="218"/>
        <end position="239"/>
    </location>
</feature>
<protein>
    <recommendedName>
        <fullName evidence="4">Odorant receptor</fullName>
    </recommendedName>
</protein>
<organism evidence="2 3">
    <name type="scientific">Microctonus hyperodae</name>
    <name type="common">Parasitoid wasp</name>
    <dbReference type="NCBI Taxonomy" id="165561"/>
    <lineage>
        <taxon>Eukaryota</taxon>
        <taxon>Metazoa</taxon>
        <taxon>Ecdysozoa</taxon>
        <taxon>Arthropoda</taxon>
        <taxon>Hexapoda</taxon>
        <taxon>Insecta</taxon>
        <taxon>Pterygota</taxon>
        <taxon>Neoptera</taxon>
        <taxon>Endopterygota</taxon>
        <taxon>Hymenoptera</taxon>
        <taxon>Apocrita</taxon>
        <taxon>Ichneumonoidea</taxon>
        <taxon>Braconidae</taxon>
        <taxon>Euphorinae</taxon>
        <taxon>Microctonus</taxon>
    </lineage>
</organism>
<dbReference type="Proteomes" id="UP001168972">
    <property type="component" value="Unassembled WGS sequence"/>
</dbReference>
<dbReference type="EMBL" id="JAQQBR010001833">
    <property type="protein sequence ID" value="KAK0163139.1"/>
    <property type="molecule type" value="Genomic_DNA"/>
</dbReference>
<evidence type="ECO:0000256" key="1">
    <source>
        <dbReference type="SAM" id="Phobius"/>
    </source>
</evidence>
<reference evidence="2" key="1">
    <citation type="journal article" date="2023" name="bioRxiv">
        <title>Scaffold-level genome assemblies of two parasitoid biocontrol wasps reveal the parthenogenesis mechanism and an associated novel virus.</title>
        <authorList>
            <person name="Inwood S."/>
            <person name="Skelly J."/>
            <person name="Guhlin J."/>
            <person name="Harrop T."/>
            <person name="Goldson S."/>
            <person name="Dearden P."/>
        </authorList>
    </citation>
    <scope>NUCLEOTIDE SEQUENCE</scope>
    <source>
        <strain evidence="2">Lincoln</strain>
        <tissue evidence="2">Whole body</tissue>
    </source>
</reference>
<comment type="caution">
    <text evidence="2">The sequence shown here is derived from an EMBL/GenBank/DDBJ whole genome shotgun (WGS) entry which is preliminary data.</text>
</comment>
<feature type="transmembrane region" description="Helical" evidence="1">
    <location>
        <begin position="251"/>
        <end position="272"/>
    </location>
</feature>
<feature type="transmembrane region" description="Helical" evidence="1">
    <location>
        <begin position="142"/>
        <end position="162"/>
    </location>
</feature>